<keyword evidence="2" id="KW-1185">Reference proteome</keyword>
<dbReference type="STRING" id="1343739.PAP_08500"/>
<proteinExistence type="predicted"/>
<dbReference type="eggNOG" id="arCOG03789">
    <property type="taxonomic scope" value="Archaea"/>
</dbReference>
<dbReference type="EMBL" id="CP006019">
    <property type="protein sequence ID" value="AIF70081.1"/>
    <property type="molecule type" value="Genomic_DNA"/>
</dbReference>
<dbReference type="OrthoDB" id="86053at2157"/>
<evidence type="ECO:0008006" key="3">
    <source>
        <dbReference type="Google" id="ProtNLM"/>
    </source>
</evidence>
<name>A0A075LVC8_9EURY</name>
<dbReference type="RefSeq" id="WP_048165573.1">
    <property type="nucleotide sequence ID" value="NZ_CP006019.1"/>
</dbReference>
<gene>
    <name evidence="1" type="ORF">PAP_08500</name>
</gene>
<dbReference type="Gene3D" id="3.40.50.11570">
    <property type="entry name" value="Protein of unknown function DUF257"/>
    <property type="match status" value="1"/>
</dbReference>
<dbReference type="GeneID" id="24842801"/>
<reference evidence="1 2" key="2">
    <citation type="journal article" date="2015" name="Genome Announc.">
        <title>Complete Genome Sequence of Hyperthermophilic Piezophilic Archaeon Palaeococcus pacificus DY20341T, Isolated from Deep-Sea Hydrothermal Sediments.</title>
        <authorList>
            <person name="Zeng X."/>
            <person name="Jebbar M."/>
            <person name="Shao Z."/>
        </authorList>
    </citation>
    <scope>NUCLEOTIDE SEQUENCE [LARGE SCALE GENOMIC DNA]</scope>
    <source>
        <strain evidence="1 2">DY20341</strain>
    </source>
</reference>
<reference evidence="2" key="1">
    <citation type="submission" date="2013-06" db="EMBL/GenBank/DDBJ databases">
        <title>Complete Genome Sequence of Hyperthermophilic Palaeococcus pacificus DY20341T, Isolated from a Deep-Sea Hydrothermal Sediments.</title>
        <authorList>
            <person name="Zeng X."/>
            <person name="Shao Z."/>
        </authorList>
    </citation>
    <scope>NUCLEOTIDE SEQUENCE [LARGE SCALE GENOMIC DNA]</scope>
    <source>
        <strain evidence="2">DY20341</strain>
    </source>
</reference>
<accession>A0A075LVC8</accession>
<evidence type="ECO:0000313" key="2">
    <source>
        <dbReference type="Proteomes" id="UP000027981"/>
    </source>
</evidence>
<protein>
    <recommendedName>
        <fullName evidence="3">KaiC-like domain-containing protein</fullName>
    </recommendedName>
</protein>
<dbReference type="AlphaFoldDB" id="A0A075LVC8"/>
<sequence>MSYVTLSTLRDHLMKVVPGETILVEYSPSTWPHIAFYFISKIALENGNYIIIDDILDTLYFYKVQLEMGGFNTDFLDDEKVSVIKIGGHRKIGNVVSSIEFASDFYVHREMYRKSFSKVLEGGEFFVDIVLGFERRLLMTKTPYDRFLFLAHRAHYLGNKKRIAVYLVNVELLKECSMALSILEETSTSVVRLEEKNGWETINFIKSPVPQLDGRRFKVDMNNIINYLRGGKS</sequence>
<dbReference type="InterPro" id="IPR005489">
    <property type="entry name" value="DUF257"/>
</dbReference>
<evidence type="ECO:0000313" key="1">
    <source>
        <dbReference type="EMBL" id="AIF70081.1"/>
    </source>
</evidence>
<dbReference type="KEGG" id="ppac:PAP_08500"/>
<dbReference type="HOGENOM" id="CLU_102063_2_0_2"/>
<organism evidence="1 2">
    <name type="scientific">Palaeococcus pacificus DY20341</name>
    <dbReference type="NCBI Taxonomy" id="1343739"/>
    <lineage>
        <taxon>Archaea</taxon>
        <taxon>Methanobacteriati</taxon>
        <taxon>Methanobacteriota</taxon>
        <taxon>Thermococci</taxon>
        <taxon>Thermococcales</taxon>
        <taxon>Thermococcaceae</taxon>
        <taxon>Palaeococcus</taxon>
    </lineage>
</organism>
<dbReference type="Pfam" id="PF03192">
    <property type="entry name" value="DUF257"/>
    <property type="match status" value="1"/>
</dbReference>
<dbReference type="Proteomes" id="UP000027981">
    <property type="component" value="Chromosome"/>
</dbReference>